<feature type="compositionally biased region" description="Low complexity" evidence="1">
    <location>
        <begin position="26"/>
        <end position="35"/>
    </location>
</feature>
<dbReference type="AlphaFoldDB" id="A0A9P6CS44"/>
<sequence length="244" mass="27682">MFLTRVRLTDVTRALGRANALPNNPSRARSLSASRSHPKRNLTLSNDNPKYTYAIERLRLATTVTPSPSFVSYSLPSIPILHTRSLSTLKPRFTTVPLDPPMPNDTASFVPFEFTIGLQKNLKKLKESPEEMVATAKKVVRKAGMPTSGTLYVINDMHRSMSQRKKKKVLYGREHFTAVVFDNQGIFYGITHFAPDDDDCEIRQYNPERSAKKQTVIEKWRYLTLAQLKQDGSYVEITTISMSL</sequence>
<name>A0A9P6CS44_9AGAR</name>
<comment type="caution">
    <text evidence="2">The sequence shown here is derived from an EMBL/GenBank/DDBJ whole genome shotgun (WGS) entry which is preliminary data.</text>
</comment>
<organism evidence="2 3">
    <name type="scientific">Pholiota conissans</name>
    <dbReference type="NCBI Taxonomy" id="109636"/>
    <lineage>
        <taxon>Eukaryota</taxon>
        <taxon>Fungi</taxon>
        <taxon>Dikarya</taxon>
        <taxon>Basidiomycota</taxon>
        <taxon>Agaricomycotina</taxon>
        <taxon>Agaricomycetes</taxon>
        <taxon>Agaricomycetidae</taxon>
        <taxon>Agaricales</taxon>
        <taxon>Agaricineae</taxon>
        <taxon>Strophariaceae</taxon>
        <taxon>Pholiota</taxon>
    </lineage>
</organism>
<protein>
    <submittedName>
        <fullName evidence="2">Uncharacterized protein</fullName>
    </submittedName>
</protein>
<keyword evidence="3" id="KW-1185">Reference proteome</keyword>
<proteinExistence type="predicted"/>
<accession>A0A9P6CS44</accession>
<feature type="region of interest" description="Disordered" evidence="1">
    <location>
        <begin position="18"/>
        <end position="46"/>
    </location>
</feature>
<evidence type="ECO:0000313" key="2">
    <source>
        <dbReference type="EMBL" id="KAF9470228.1"/>
    </source>
</evidence>
<evidence type="ECO:0000256" key="1">
    <source>
        <dbReference type="SAM" id="MobiDB-lite"/>
    </source>
</evidence>
<evidence type="ECO:0000313" key="3">
    <source>
        <dbReference type="Proteomes" id="UP000807469"/>
    </source>
</evidence>
<gene>
    <name evidence="2" type="ORF">BDN70DRAFT_939904</name>
</gene>
<dbReference type="Proteomes" id="UP000807469">
    <property type="component" value="Unassembled WGS sequence"/>
</dbReference>
<dbReference type="EMBL" id="MU156142">
    <property type="protein sequence ID" value="KAF9470228.1"/>
    <property type="molecule type" value="Genomic_DNA"/>
</dbReference>
<reference evidence="2" key="1">
    <citation type="submission" date="2020-11" db="EMBL/GenBank/DDBJ databases">
        <authorList>
            <consortium name="DOE Joint Genome Institute"/>
            <person name="Ahrendt S."/>
            <person name="Riley R."/>
            <person name="Andreopoulos W."/>
            <person name="Labutti K."/>
            <person name="Pangilinan J."/>
            <person name="Ruiz-Duenas F.J."/>
            <person name="Barrasa J.M."/>
            <person name="Sanchez-Garcia M."/>
            <person name="Camarero S."/>
            <person name="Miyauchi S."/>
            <person name="Serrano A."/>
            <person name="Linde D."/>
            <person name="Babiker R."/>
            <person name="Drula E."/>
            <person name="Ayuso-Fernandez I."/>
            <person name="Pacheco R."/>
            <person name="Padilla G."/>
            <person name="Ferreira P."/>
            <person name="Barriuso J."/>
            <person name="Kellner H."/>
            <person name="Castanera R."/>
            <person name="Alfaro M."/>
            <person name="Ramirez L."/>
            <person name="Pisabarro A.G."/>
            <person name="Kuo A."/>
            <person name="Tritt A."/>
            <person name="Lipzen A."/>
            <person name="He G."/>
            <person name="Yan M."/>
            <person name="Ng V."/>
            <person name="Cullen D."/>
            <person name="Martin F."/>
            <person name="Rosso M.-N."/>
            <person name="Henrissat B."/>
            <person name="Hibbett D."/>
            <person name="Martinez A.T."/>
            <person name="Grigoriev I.V."/>
        </authorList>
    </citation>
    <scope>NUCLEOTIDE SEQUENCE</scope>
    <source>
        <strain evidence="2">CIRM-BRFM 674</strain>
    </source>
</reference>